<evidence type="ECO:0000259" key="6">
    <source>
        <dbReference type="Pfam" id="PF00082"/>
    </source>
</evidence>
<dbReference type="GO" id="GO:0004252">
    <property type="term" value="F:serine-type endopeptidase activity"/>
    <property type="evidence" value="ECO:0007669"/>
    <property type="project" value="UniProtKB-UniRule"/>
</dbReference>
<dbReference type="PANTHER" id="PTHR42884">
    <property type="entry name" value="PROPROTEIN CONVERTASE SUBTILISIN/KEXIN-RELATED"/>
    <property type="match status" value="1"/>
</dbReference>
<dbReference type="PRINTS" id="PR00723">
    <property type="entry name" value="SUBTILISIN"/>
</dbReference>
<evidence type="ECO:0000256" key="2">
    <source>
        <dbReference type="ARBA" id="ARBA00022801"/>
    </source>
</evidence>
<organism evidence="7 8">
    <name type="scientific">Rhizobium azibense</name>
    <dbReference type="NCBI Taxonomy" id="1136135"/>
    <lineage>
        <taxon>Bacteria</taxon>
        <taxon>Pseudomonadati</taxon>
        <taxon>Pseudomonadota</taxon>
        <taxon>Alphaproteobacteria</taxon>
        <taxon>Hyphomicrobiales</taxon>
        <taxon>Rhizobiaceae</taxon>
        <taxon>Rhizobium/Agrobacterium group</taxon>
        <taxon>Rhizobium</taxon>
    </lineage>
</organism>
<dbReference type="PROSITE" id="PS00137">
    <property type="entry name" value="SUBTILASE_HIS"/>
    <property type="match status" value="1"/>
</dbReference>
<dbReference type="InterPro" id="IPR036852">
    <property type="entry name" value="Peptidase_S8/S53_dom_sf"/>
</dbReference>
<name>A0A4R3RCF1_9HYPH</name>
<accession>A0A4R3RCF1</accession>
<evidence type="ECO:0000313" key="8">
    <source>
        <dbReference type="Proteomes" id="UP000295507"/>
    </source>
</evidence>
<evidence type="ECO:0000256" key="1">
    <source>
        <dbReference type="ARBA" id="ARBA00022670"/>
    </source>
</evidence>
<gene>
    <name evidence="7" type="ORF">EV129_117127</name>
</gene>
<feature type="domain" description="Peptidase S8/S53" evidence="6">
    <location>
        <begin position="222"/>
        <end position="511"/>
    </location>
</feature>
<comment type="caution">
    <text evidence="7">The sequence shown here is derived from an EMBL/GenBank/DDBJ whole genome shotgun (WGS) entry which is preliminary data.</text>
</comment>
<dbReference type="PROSITE" id="PS00136">
    <property type="entry name" value="SUBTILASE_ASP"/>
    <property type="match status" value="1"/>
</dbReference>
<keyword evidence="3 5" id="KW-0720">Serine protease</keyword>
<dbReference type="InterPro" id="IPR000209">
    <property type="entry name" value="Peptidase_S8/S53_dom"/>
</dbReference>
<keyword evidence="1 5" id="KW-0645">Protease</keyword>
<dbReference type="Proteomes" id="UP000295507">
    <property type="component" value="Unassembled WGS sequence"/>
</dbReference>
<evidence type="ECO:0000256" key="5">
    <source>
        <dbReference type="PROSITE-ProRule" id="PRU01240"/>
    </source>
</evidence>
<evidence type="ECO:0000256" key="4">
    <source>
        <dbReference type="PIRSR" id="PIRSR615500-1"/>
    </source>
</evidence>
<dbReference type="Gene3D" id="3.40.50.200">
    <property type="entry name" value="Peptidase S8/S53 domain"/>
    <property type="match status" value="1"/>
</dbReference>
<dbReference type="EMBL" id="SMBK01000017">
    <property type="protein sequence ID" value="TCU33130.1"/>
    <property type="molecule type" value="Genomic_DNA"/>
</dbReference>
<keyword evidence="2 5" id="KW-0378">Hydrolase</keyword>
<dbReference type="Pfam" id="PF00082">
    <property type="entry name" value="Peptidase_S8"/>
    <property type="match status" value="1"/>
</dbReference>
<dbReference type="InterPro" id="IPR023827">
    <property type="entry name" value="Peptidase_S8_Asp-AS"/>
</dbReference>
<proteinExistence type="inferred from homology"/>
<evidence type="ECO:0000256" key="3">
    <source>
        <dbReference type="ARBA" id="ARBA00022825"/>
    </source>
</evidence>
<evidence type="ECO:0000313" key="7">
    <source>
        <dbReference type="EMBL" id="TCU33130.1"/>
    </source>
</evidence>
<dbReference type="GO" id="GO:0016485">
    <property type="term" value="P:protein processing"/>
    <property type="evidence" value="ECO:0007669"/>
    <property type="project" value="TreeGrafter"/>
</dbReference>
<dbReference type="PROSITE" id="PS51892">
    <property type="entry name" value="SUBTILASE"/>
    <property type="match status" value="1"/>
</dbReference>
<dbReference type="AlphaFoldDB" id="A0A4R3RCF1"/>
<sequence>MATDIEIKLGQSKVTLTRSDELVALRPRAGRTMSFENEVRSLEARGRGALRGRVAGFDIVELPSSPARHRSAREDLGRMMSTDRQTAVYHTSDDLVPFVPMGTIYLSFAEGVAQEDADGVLRRHSLTVLKAERDGYFTVNAPTDPVELCVKLQAEPAVAVAEPDLATPMQPAQLLLPGDQLLGELWHLRNIGKHGGNTLGYKAGADARVVDAWAALGSLGASNVIIGIIDDGFDLTHPDLRDKAVQPWNFVTNAPDVTPGVPVNGNDDWHGTACAGVAAGMAGAGDMIGVAPNARIMPVRMGVDVESEPLAKMFEYMATSGAWIVNCSWGPRAAKYALGARLFNAITFCAKQGRGGLGTPVLFAAGNSNTSINDQFHHNGLATHPLVIAVASSTSLDQRDDNSNFGTEIALCAPSSGGGGWAIITSDVTGSYADAYGVVKYRGYGPGDYYRQFGGTSSACAVVSGVCALVLSAAPMLSADQLRAILQRTARRVGPPEAYFPNGHSIHFGFGCIDAAAAVAAARAQVLTS</sequence>
<dbReference type="SUPFAM" id="SSF52743">
    <property type="entry name" value="Subtilisin-like"/>
    <property type="match status" value="1"/>
</dbReference>
<reference evidence="7 8" key="1">
    <citation type="submission" date="2019-03" db="EMBL/GenBank/DDBJ databases">
        <title>Genomic Encyclopedia of Type Strains, Phase IV (KMG-V): Genome sequencing to study the core and pangenomes of soil and plant-associated prokaryotes.</title>
        <authorList>
            <person name="Whitman W."/>
        </authorList>
    </citation>
    <scope>NUCLEOTIDE SEQUENCE [LARGE SCALE GENOMIC DNA]</scope>
    <source>
        <strain evidence="7 8">IE4868</strain>
    </source>
</reference>
<feature type="active site" description="Charge relay system" evidence="4 5">
    <location>
        <position position="457"/>
    </location>
</feature>
<dbReference type="InterPro" id="IPR022398">
    <property type="entry name" value="Peptidase_S8_His-AS"/>
</dbReference>
<dbReference type="RefSeq" id="WP_165922017.1">
    <property type="nucleotide sequence ID" value="NZ_SMBK01000017.1"/>
</dbReference>
<comment type="similarity">
    <text evidence="5">Belongs to the peptidase S8 family.</text>
</comment>
<dbReference type="PANTHER" id="PTHR42884:SF14">
    <property type="entry name" value="NEUROENDOCRINE CONVERTASE 1"/>
    <property type="match status" value="1"/>
</dbReference>
<dbReference type="GO" id="GO:0016020">
    <property type="term" value="C:membrane"/>
    <property type="evidence" value="ECO:0007669"/>
    <property type="project" value="TreeGrafter"/>
</dbReference>
<feature type="active site" description="Charge relay system" evidence="4 5">
    <location>
        <position position="230"/>
    </location>
</feature>
<dbReference type="InterPro" id="IPR015500">
    <property type="entry name" value="Peptidase_S8_subtilisin-rel"/>
</dbReference>
<protein>
    <submittedName>
        <fullName evidence="7">Subtilase family protein</fullName>
    </submittedName>
</protein>
<feature type="active site" description="Charge relay system" evidence="4 5">
    <location>
        <position position="270"/>
    </location>
</feature>